<organism evidence="2 3">
    <name type="scientific">Desulfosarcina widdelii</name>
    <dbReference type="NCBI Taxonomy" id="947919"/>
    <lineage>
        <taxon>Bacteria</taxon>
        <taxon>Pseudomonadati</taxon>
        <taxon>Thermodesulfobacteriota</taxon>
        <taxon>Desulfobacteria</taxon>
        <taxon>Desulfobacterales</taxon>
        <taxon>Desulfosarcinaceae</taxon>
        <taxon>Desulfosarcina</taxon>
    </lineage>
</organism>
<dbReference type="PANTHER" id="PTHR43664:SF1">
    <property type="entry name" value="BETA-METHYLMALYL-COA DEHYDRATASE"/>
    <property type="match status" value="1"/>
</dbReference>
<dbReference type="InterPro" id="IPR029069">
    <property type="entry name" value="HotDog_dom_sf"/>
</dbReference>
<evidence type="ECO:0000259" key="1">
    <source>
        <dbReference type="Pfam" id="PF13452"/>
    </source>
</evidence>
<accession>A0A5K7YWC6</accession>
<dbReference type="Proteomes" id="UP000427769">
    <property type="component" value="Chromosome"/>
</dbReference>
<evidence type="ECO:0000313" key="2">
    <source>
        <dbReference type="EMBL" id="BBO72630.1"/>
    </source>
</evidence>
<dbReference type="Pfam" id="PF13452">
    <property type="entry name" value="FAS1_DH_region"/>
    <property type="match status" value="1"/>
</dbReference>
<proteinExistence type="predicted"/>
<dbReference type="SUPFAM" id="SSF54637">
    <property type="entry name" value="Thioesterase/thiol ester dehydrase-isomerase"/>
    <property type="match status" value="2"/>
</dbReference>
<sequence>MPEVSIAEKKAQLTEGKITEEGLDELRSRVGKKLRIRPFNTVASIDAIRKFVDGVGDVNPLYGDEAYAKKTSYGRLIAPPSWPYSVFPTWIPQGLKGVHAFHSGNDWTFYRPIYEGDIITPEMTFTHFDEKKSKFAEKIIIVHYDDNYFNQRGELVANAKAWSVRAERKAARDKQKYFELKLPHPWTEEELEKIENQVLAEEIRGKEIRYWEDVEEGEELQPLVKGPLGITDMIAYCIGSCPIRLKALGAALRDYMRHPGWAFRDPNTGAYEPTYAVHYHLDAAKSAGVPYMYDVGTQRQEWLIQHLTNWMGDEGWLKTNFAEYRRFVYLSDVIWLKGKVTKKYLDEQEEFCVDVETWAENQRGENVMPGHSTVILPSKEKGTWPVKKRLR</sequence>
<dbReference type="EMBL" id="AP021875">
    <property type="protein sequence ID" value="BBO72630.1"/>
    <property type="molecule type" value="Genomic_DNA"/>
</dbReference>
<reference evidence="2 3" key="1">
    <citation type="submission" date="2019-11" db="EMBL/GenBank/DDBJ databases">
        <title>Comparative genomics of hydrocarbon-degrading Desulfosarcina strains.</title>
        <authorList>
            <person name="Watanabe M."/>
            <person name="Kojima H."/>
            <person name="Fukui M."/>
        </authorList>
    </citation>
    <scope>NUCLEOTIDE SEQUENCE [LARGE SCALE GENOMIC DNA]</scope>
    <source>
        <strain evidence="2 3">PP31</strain>
    </source>
</reference>
<dbReference type="AlphaFoldDB" id="A0A5K7YWC6"/>
<protein>
    <submittedName>
        <fullName evidence="2">Acyl dehydratase</fullName>
    </submittedName>
</protein>
<dbReference type="PANTHER" id="PTHR43664">
    <property type="entry name" value="MONOAMINE OXIDASE-RELATED"/>
    <property type="match status" value="1"/>
</dbReference>
<dbReference type="InterPro" id="IPR052342">
    <property type="entry name" value="MCH/BMMD"/>
</dbReference>
<dbReference type="InterPro" id="IPR039569">
    <property type="entry name" value="FAS1-like_DH_region"/>
</dbReference>
<feature type="domain" description="FAS1-like dehydratase" evidence="1">
    <location>
        <begin position="38"/>
        <end position="158"/>
    </location>
</feature>
<gene>
    <name evidence="2" type="ORF">DSCW_00470</name>
</gene>
<dbReference type="Gene3D" id="3.10.129.10">
    <property type="entry name" value="Hotdog Thioesterase"/>
    <property type="match status" value="2"/>
</dbReference>
<evidence type="ECO:0000313" key="3">
    <source>
        <dbReference type="Proteomes" id="UP000427769"/>
    </source>
</evidence>
<dbReference type="KEGG" id="dwd:DSCW_00470"/>
<keyword evidence="3" id="KW-1185">Reference proteome</keyword>
<name>A0A5K7YWC6_9BACT</name>
<dbReference type="CDD" id="cd03441">
    <property type="entry name" value="R_hydratase_like"/>
    <property type="match status" value="1"/>
</dbReference>